<organism evidence="2 3">
    <name type="scientific">Corallococcus sicarius</name>
    <dbReference type="NCBI Taxonomy" id="2316726"/>
    <lineage>
        <taxon>Bacteria</taxon>
        <taxon>Pseudomonadati</taxon>
        <taxon>Myxococcota</taxon>
        <taxon>Myxococcia</taxon>
        <taxon>Myxococcales</taxon>
        <taxon>Cystobacterineae</taxon>
        <taxon>Myxococcaceae</taxon>
        <taxon>Corallococcus</taxon>
    </lineage>
</organism>
<name>A0A3A8NTP3_9BACT</name>
<dbReference type="NCBIfam" id="NF033517">
    <property type="entry name" value="transpos_IS66"/>
    <property type="match status" value="1"/>
</dbReference>
<evidence type="ECO:0000259" key="1">
    <source>
        <dbReference type="Pfam" id="PF03050"/>
    </source>
</evidence>
<dbReference type="InterPro" id="IPR004291">
    <property type="entry name" value="Transposase_IS66_central"/>
</dbReference>
<keyword evidence="3" id="KW-1185">Reference proteome</keyword>
<dbReference type="InterPro" id="IPR052344">
    <property type="entry name" value="Transposase-related"/>
</dbReference>
<protein>
    <submittedName>
        <fullName evidence="2">IS66 family transposase</fullName>
    </submittedName>
</protein>
<sequence length="283" mass="31073">MASTCHWRARSACFSERAWWWTARRSGTSSTRWPTTCSPATRRCPRLSSPPRYRILPSRSGATAKLVLGDSAGVVMVDGYAAYQTVTKPGADGPASCSLVSCWAHVRRKFVEAERVAPVCAEVLSLIGQLYAIEADRPQPHVLQGEQQAAALAQRLAVRQEKSAPLVAAIREWALTQRSLPGSALRKALEYMLELWSGLTVFLSNPWVPLDNNLVERQLRDMVVGRKNHYGSKSLRGTEVAALFYSLIETARLRGEDPGRYLLHAALAAIETPGTVTLPSSSD</sequence>
<accession>A0A3A8NTP3</accession>
<reference evidence="3" key="1">
    <citation type="submission" date="2018-09" db="EMBL/GenBank/DDBJ databases">
        <authorList>
            <person name="Livingstone P.G."/>
            <person name="Whitworth D.E."/>
        </authorList>
    </citation>
    <scope>NUCLEOTIDE SEQUENCE [LARGE SCALE GENOMIC DNA]</scope>
    <source>
        <strain evidence="3">CA040B</strain>
    </source>
</reference>
<feature type="domain" description="Transposase IS66 central" evidence="1">
    <location>
        <begin position="52"/>
        <end position="239"/>
    </location>
</feature>
<dbReference type="AlphaFoldDB" id="A0A3A8NTP3"/>
<evidence type="ECO:0000313" key="2">
    <source>
        <dbReference type="EMBL" id="RKH44535.1"/>
    </source>
</evidence>
<gene>
    <name evidence="2" type="ORF">D7X12_10340</name>
</gene>
<dbReference type="RefSeq" id="WP_120625101.1">
    <property type="nucleotide sequence ID" value="NZ_RAWG01000048.1"/>
</dbReference>
<proteinExistence type="predicted"/>
<dbReference type="EMBL" id="RAWG01000048">
    <property type="protein sequence ID" value="RKH44535.1"/>
    <property type="molecule type" value="Genomic_DNA"/>
</dbReference>
<evidence type="ECO:0000313" key="3">
    <source>
        <dbReference type="Proteomes" id="UP000273405"/>
    </source>
</evidence>
<comment type="caution">
    <text evidence="2">The sequence shown here is derived from an EMBL/GenBank/DDBJ whole genome shotgun (WGS) entry which is preliminary data.</text>
</comment>
<dbReference type="Proteomes" id="UP000273405">
    <property type="component" value="Unassembled WGS sequence"/>
</dbReference>
<dbReference type="OrthoDB" id="9800877at2"/>
<dbReference type="PANTHER" id="PTHR33678">
    <property type="entry name" value="BLL1576 PROTEIN"/>
    <property type="match status" value="1"/>
</dbReference>
<dbReference type="Pfam" id="PF03050">
    <property type="entry name" value="DDE_Tnp_IS66"/>
    <property type="match status" value="1"/>
</dbReference>